<keyword evidence="2" id="KW-1185">Reference proteome</keyword>
<dbReference type="EMBL" id="CP011125">
    <property type="protein sequence ID" value="AKF08287.1"/>
    <property type="molecule type" value="Genomic_DNA"/>
</dbReference>
<reference evidence="1 2" key="1">
    <citation type="submission" date="2015-03" db="EMBL/GenBank/DDBJ databases">
        <title>Genome assembly of Sandaracinus amylolyticus DSM 53668.</title>
        <authorList>
            <person name="Sharma G."/>
            <person name="Subramanian S."/>
        </authorList>
    </citation>
    <scope>NUCLEOTIDE SEQUENCE [LARGE SCALE GENOMIC DNA]</scope>
    <source>
        <strain evidence="1 2">DSM 53668</strain>
    </source>
</reference>
<dbReference type="Proteomes" id="UP000034883">
    <property type="component" value="Chromosome"/>
</dbReference>
<gene>
    <name evidence="1" type="ORF">DB32_005436</name>
</gene>
<sequence>MNECTTDACAQACAAAAPLPAVAAYGAYSDCVFCDGCQTACEVTDC</sequence>
<name>A0A0F6W5V9_9BACT</name>
<dbReference type="AlphaFoldDB" id="A0A0F6W5V9"/>
<evidence type="ECO:0000313" key="2">
    <source>
        <dbReference type="Proteomes" id="UP000034883"/>
    </source>
</evidence>
<organism evidence="1 2">
    <name type="scientific">Sandaracinus amylolyticus</name>
    <dbReference type="NCBI Taxonomy" id="927083"/>
    <lineage>
        <taxon>Bacteria</taxon>
        <taxon>Pseudomonadati</taxon>
        <taxon>Myxococcota</taxon>
        <taxon>Polyangia</taxon>
        <taxon>Polyangiales</taxon>
        <taxon>Sandaracinaceae</taxon>
        <taxon>Sandaracinus</taxon>
    </lineage>
</organism>
<accession>A0A0F6W5V9</accession>
<protein>
    <submittedName>
        <fullName evidence="1">Uncharacterized protein</fullName>
    </submittedName>
</protein>
<dbReference type="KEGG" id="samy:DB32_005436"/>
<proteinExistence type="predicted"/>
<evidence type="ECO:0000313" key="1">
    <source>
        <dbReference type="EMBL" id="AKF08287.1"/>
    </source>
</evidence>